<protein>
    <submittedName>
        <fullName evidence="3">Uncharacterized protein</fullName>
    </submittedName>
</protein>
<dbReference type="Proteomes" id="UP001149140">
    <property type="component" value="Unassembled WGS sequence"/>
</dbReference>
<evidence type="ECO:0000256" key="2">
    <source>
        <dbReference type="SAM" id="Phobius"/>
    </source>
</evidence>
<proteinExistence type="predicted"/>
<keyword evidence="4" id="KW-1185">Reference proteome</keyword>
<evidence type="ECO:0000313" key="4">
    <source>
        <dbReference type="Proteomes" id="UP001149140"/>
    </source>
</evidence>
<accession>A0A9X3MQQ1</accession>
<feature type="transmembrane region" description="Helical" evidence="2">
    <location>
        <begin position="86"/>
        <end position="104"/>
    </location>
</feature>
<dbReference type="AlphaFoldDB" id="A0A9X3MQQ1"/>
<gene>
    <name evidence="3" type="ORF">OM076_04195</name>
</gene>
<feature type="compositionally biased region" description="Low complexity" evidence="1">
    <location>
        <begin position="50"/>
        <end position="59"/>
    </location>
</feature>
<keyword evidence="2" id="KW-0472">Membrane</keyword>
<comment type="caution">
    <text evidence="3">The sequence shown here is derived from an EMBL/GenBank/DDBJ whole genome shotgun (WGS) entry which is preliminary data.</text>
</comment>
<organism evidence="3 4">
    <name type="scientific">Solirubrobacter ginsenosidimutans</name>
    <dbReference type="NCBI Taxonomy" id="490573"/>
    <lineage>
        <taxon>Bacteria</taxon>
        <taxon>Bacillati</taxon>
        <taxon>Actinomycetota</taxon>
        <taxon>Thermoleophilia</taxon>
        <taxon>Solirubrobacterales</taxon>
        <taxon>Solirubrobacteraceae</taxon>
        <taxon>Solirubrobacter</taxon>
    </lineage>
</organism>
<feature type="region of interest" description="Disordered" evidence="1">
    <location>
        <begin position="1"/>
        <end position="78"/>
    </location>
</feature>
<keyword evidence="2" id="KW-1133">Transmembrane helix</keyword>
<evidence type="ECO:0000256" key="1">
    <source>
        <dbReference type="SAM" id="MobiDB-lite"/>
    </source>
</evidence>
<feature type="compositionally biased region" description="Basic and acidic residues" evidence="1">
    <location>
        <begin position="1"/>
        <end position="10"/>
    </location>
</feature>
<dbReference type="EMBL" id="JAPDOD010000002">
    <property type="protein sequence ID" value="MDA0159455.1"/>
    <property type="molecule type" value="Genomic_DNA"/>
</dbReference>
<sequence>MTDLMDRLRAADPVPDPVTAPPIEWLVPRLQATTETAPRDLAAEARPGAPRESAPADPAAPRDPAPAGGATSCPPGRPRLRRRLRVLVPVFAAALAAAVVVLLGRGSSPDVVAEARAALGAPGEIVHTIVRTQQFDENGKAIGQSNVEQWAALDPLRTRTRMTITPAEDGTPRMTESDYADGVFRSAWSWDDYLREHKLSPEELAGYVAANTGSESALDAGADPVAGVRALLAGGKLAPAGETEVNGRRVLLLRGDRPRRVLPDGRGVQLAVRVEYLVDAETYVPVQVTYRIKPSLGAGGAQTTRTTFETYERLPLAGNEALLRIPDADQRRVMKAHR</sequence>
<reference evidence="3" key="1">
    <citation type="submission" date="2022-10" db="EMBL/GenBank/DDBJ databases">
        <title>The WGS of Solirubrobacter ginsenosidimutans DSM 21036.</title>
        <authorList>
            <person name="Jiang Z."/>
        </authorList>
    </citation>
    <scope>NUCLEOTIDE SEQUENCE</scope>
    <source>
        <strain evidence="3">DSM 21036</strain>
    </source>
</reference>
<name>A0A9X3MQQ1_9ACTN</name>
<dbReference type="RefSeq" id="WP_270038170.1">
    <property type="nucleotide sequence ID" value="NZ_JAPDOD010000002.1"/>
</dbReference>
<keyword evidence="2" id="KW-0812">Transmembrane</keyword>
<evidence type="ECO:0000313" key="3">
    <source>
        <dbReference type="EMBL" id="MDA0159455.1"/>
    </source>
</evidence>